<evidence type="ECO:0000256" key="1">
    <source>
        <dbReference type="SAM" id="MobiDB-lite"/>
    </source>
</evidence>
<dbReference type="Proteomes" id="UP000431269">
    <property type="component" value="Chromosome"/>
</dbReference>
<evidence type="ECO:0000313" key="3">
    <source>
        <dbReference type="Proteomes" id="UP000431269"/>
    </source>
</evidence>
<gene>
    <name evidence="2" type="ORF">DSM104635_03614</name>
</gene>
<name>A0A6I6N097_9CAUL</name>
<feature type="region of interest" description="Disordered" evidence="1">
    <location>
        <begin position="92"/>
        <end position="164"/>
    </location>
</feature>
<organism evidence="2 3">
    <name type="scientific">Terricaulis silvestris</name>
    <dbReference type="NCBI Taxonomy" id="2686094"/>
    <lineage>
        <taxon>Bacteria</taxon>
        <taxon>Pseudomonadati</taxon>
        <taxon>Pseudomonadota</taxon>
        <taxon>Alphaproteobacteria</taxon>
        <taxon>Caulobacterales</taxon>
        <taxon>Caulobacteraceae</taxon>
        <taxon>Terricaulis</taxon>
    </lineage>
</organism>
<dbReference type="EMBL" id="CP047045">
    <property type="protein sequence ID" value="QGZ96753.1"/>
    <property type="molecule type" value="Genomic_DNA"/>
</dbReference>
<sequence>MKFIRGANLLALNLSGPHASTVYHEVEDLLIERLDAFNSWVEVFNAMNPEPMLQQRKCTWMGFTRFQRQFMLRWNADFEAWELDGVIAKKPDDGDDGAAAAPDVPPEGPMGGGGVDLTLSGGFYLPPPRREQRRAPPLRGRRRRPPADQASKRPADAGREVAAPAKRKAARILCRTRVLLRRVRRSPRLRHIESQFGASVVEMKALCLLSRDTVHAFARAGGRWLGRKLSDVRSFFIEDFESEVRTLTHVEPRRIEIRQGFTLVLYNFERPDWESWLFGKLEIEIEYPNWESWLFGRPGEDEQKVA</sequence>
<proteinExistence type="predicted"/>
<evidence type="ECO:0000313" key="2">
    <source>
        <dbReference type="EMBL" id="QGZ96753.1"/>
    </source>
</evidence>
<reference evidence="3" key="1">
    <citation type="submission" date="2019-12" db="EMBL/GenBank/DDBJ databases">
        <title>Complete genome of Terracaulis silvestris 0127_4.</title>
        <authorList>
            <person name="Vieira S."/>
            <person name="Riedel T."/>
            <person name="Sproer C."/>
            <person name="Pascual J."/>
            <person name="Boedeker C."/>
            <person name="Overmann J."/>
        </authorList>
    </citation>
    <scope>NUCLEOTIDE SEQUENCE [LARGE SCALE GENOMIC DNA]</scope>
    <source>
        <strain evidence="3">0127_4</strain>
    </source>
</reference>
<dbReference type="RefSeq" id="WP_158767525.1">
    <property type="nucleotide sequence ID" value="NZ_CP047045.1"/>
</dbReference>
<keyword evidence="3" id="KW-1185">Reference proteome</keyword>
<feature type="compositionally biased region" description="Basic and acidic residues" evidence="1">
    <location>
        <begin position="150"/>
        <end position="159"/>
    </location>
</feature>
<accession>A0A6I6N097</accession>
<protein>
    <submittedName>
        <fullName evidence="2">Uncharacterized protein</fullName>
    </submittedName>
</protein>
<dbReference type="KEGG" id="tsv:DSM104635_03614"/>
<dbReference type="AlphaFoldDB" id="A0A6I6N097"/>